<dbReference type="PIRSF" id="PIRSF002741">
    <property type="entry name" value="MppA"/>
    <property type="match status" value="1"/>
</dbReference>
<dbReference type="Proteomes" id="UP001315967">
    <property type="component" value="Chromosome"/>
</dbReference>
<keyword evidence="2" id="KW-0813">Transport</keyword>
<feature type="signal peptide" evidence="4">
    <location>
        <begin position="1"/>
        <end position="30"/>
    </location>
</feature>
<dbReference type="PANTHER" id="PTHR30290">
    <property type="entry name" value="PERIPLASMIC BINDING COMPONENT OF ABC TRANSPORTER"/>
    <property type="match status" value="1"/>
</dbReference>
<keyword evidence="3 4" id="KW-0732">Signal</keyword>
<name>A0ABY5P2R8_9LACT</name>
<evidence type="ECO:0000313" key="6">
    <source>
        <dbReference type="EMBL" id="UUX33006.1"/>
    </source>
</evidence>
<evidence type="ECO:0000259" key="5">
    <source>
        <dbReference type="Pfam" id="PF00496"/>
    </source>
</evidence>
<dbReference type="RefSeq" id="WP_313792506.1">
    <property type="nucleotide sequence ID" value="NZ_CP102453.1"/>
</dbReference>
<reference evidence="6 7" key="1">
    <citation type="submission" date="2022-08" db="EMBL/GenBank/DDBJ databases">
        <title>Aerococcaceae sp. nov isolated from spoiled eye mask.</title>
        <authorList>
            <person name="Zhou G."/>
            <person name="Xie X.-B."/>
            <person name="Shi Q.-S."/>
            <person name="Wang Y.-S."/>
            <person name="Wen X."/>
            <person name="Peng H."/>
            <person name="Yang X.-J."/>
            <person name="Tao H.-B."/>
            <person name="Huang X.-M."/>
        </authorList>
    </citation>
    <scope>NUCLEOTIDE SEQUENCE [LARGE SCALE GENOMIC DNA]</scope>
    <source>
        <strain evidence="7">DM20194951</strain>
    </source>
</reference>
<feature type="chain" id="PRO_5046093561" evidence="4">
    <location>
        <begin position="31"/>
        <end position="501"/>
    </location>
</feature>
<evidence type="ECO:0000313" key="7">
    <source>
        <dbReference type="Proteomes" id="UP001315967"/>
    </source>
</evidence>
<dbReference type="InterPro" id="IPR039424">
    <property type="entry name" value="SBP_5"/>
</dbReference>
<keyword evidence="7" id="KW-1185">Reference proteome</keyword>
<feature type="domain" description="Solute-binding protein family 5" evidence="5">
    <location>
        <begin position="76"/>
        <end position="421"/>
    </location>
</feature>
<evidence type="ECO:0000256" key="1">
    <source>
        <dbReference type="ARBA" id="ARBA00005695"/>
    </source>
</evidence>
<dbReference type="PANTHER" id="PTHR30290:SF9">
    <property type="entry name" value="OLIGOPEPTIDE-BINDING PROTEIN APPA"/>
    <property type="match status" value="1"/>
</dbReference>
<evidence type="ECO:0000256" key="4">
    <source>
        <dbReference type="SAM" id="SignalP"/>
    </source>
</evidence>
<dbReference type="Pfam" id="PF00496">
    <property type="entry name" value="SBP_bac_5"/>
    <property type="match status" value="1"/>
</dbReference>
<gene>
    <name evidence="6" type="ORF">NRE15_08760</name>
</gene>
<protein>
    <submittedName>
        <fullName evidence="6">ABC transporter substrate-binding protein</fullName>
    </submittedName>
</protein>
<dbReference type="InterPro" id="IPR030678">
    <property type="entry name" value="Peptide/Ni-bd"/>
</dbReference>
<dbReference type="EMBL" id="CP102453">
    <property type="protein sequence ID" value="UUX33006.1"/>
    <property type="molecule type" value="Genomic_DNA"/>
</dbReference>
<evidence type="ECO:0000256" key="3">
    <source>
        <dbReference type="ARBA" id="ARBA00022729"/>
    </source>
</evidence>
<evidence type="ECO:0000256" key="2">
    <source>
        <dbReference type="ARBA" id="ARBA00022448"/>
    </source>
</evidence>
<comment type="similarity">
    <text evidence="1">Belongs to the bacterial solute-binding protein 5 family.</text>
</comment>
<dbReference type="InterPro" id="IPR000914">
    <property type="entry name" value="SBP_5_dom"/>
</dbReference>
<accession>A0ABY5P2R8</accession>
<dbReference type="Gene3D" id="3.40.190.10">
    <property type="entry name" value="Periplasmic binding protein-like II"/>
    <property type="match status" value="1"/>
</dbReference>
<sequence length="501" mass="55836">MFKTFTKALAALTSAAVLFSTLPTGNVAYAQSDRVVRFAMVTEIDSLDPHLSSGTDTGSMLDNMHDGLIDYNEAGEIIPNLAESWEISEDNLTYTFHLVQDATFHNGDPVTANDVVWSYSPLAGLNGEEATSSKWEVVESITAIDDYTVETTLSSVDSGFLARNLMPVMPADYTEQASAPIGAGPFKFVEWNQDQSLVMERNDDYYLEDKVPEIAGVEWVLMQDPATITLALQTGEIDIAGTNIEGKEQLGDSMNYVEGPQNMVVIFGLNHEFEPFSDIRVRQAINYAVNKQELIDVVFQGNAVELGSMFSPAMEYYYQDGLQEVYAYNPERAQELLAEAGQENLTFTMKTPSHAQFYLDTAQVIANQLAQVGVTMEIQPVEWSTWLEEVYTNFDHEATLIGLTGKIDPYDVLIRFREGYNRNFVNYNNADYNAAIDNAVQELDEEANAAYYKEAQTILVDDAASVFLFDPNRITAMQGDLEGLGLFPAQKYNLEDLRIVE</sequence>
<organism evidence="6 7">
    <name type="scientific">Fundicoccus culcitae</name>
    <dbReference type="NCBI Taxonomy" id="2969821"/>
    <lineage>
        <taxon>Bacteria</taxon>
        <taxon>Bacillati</taxon>
        <taxon>Bacillota</taxon>
        <taxon>Bacilli</taxon>
        <taxon>Lactobacillales</taxon>
        <taxon>Aerococcaceae</taxon>
        <taxon>Fundicoccus</taxon>
    </lineage>
</organism>
<dbReference type="Gene3D" id="3.10.105.10">
    <property type="entry name" value="Dipeptide-binding Protein, Domain 3"/>
    <property type="match status" value="1"/>
</dbReference>
<dbReference type="SUPFAM" id="SSF53850">
    <property type="entry name" value="Periplasmic binding protein-like II"/>
    <property type="match status" value="1"/>
</dbReference>
<proteinExistence type="inferred from homology"/>